<keyword evidence="3" id="KW-1185">Reference proteome</keyword>
<dbReference type="InterPro" id="IPR007332">
    <property type="entry name" value="DUF411"/>
</dbReference>
<evidence type="ECO:0000313" key="3">
    <source>
        <dbReference type="Proteomes" id="UP000626180"/>
    </source>
</evidence>
<comment type="caution">
    <text evidence="2">The sequence shown here is derived from an EMBL/GenBank/DDBJ whole genome shotgun (WGS) entry which is preliminary data.</text>
</comment>
<accession>A0ABS0FTY7</accession>
<dbReference type="EMBL" id="JADMCD010000024">
    <property type="protein sequence ID" value="MBF8643827.1"/>
    <property type="molecule type" value="Genomic_DNA"/>
</dbReference>
<evidence type="ECO:0000313" key="2">
    <source>
        <dbReference type="EMBL" id="MBF8643827.1"/>
    </source>
</evidence>
<evidence type="ECO:0000256" key="1">
    <source>
        <dbReference type="SAM" id="SignalP"/>
    </source>
</evidence>
<feature type="signal peptide" evidence="1">
    <location>
        <begin position="1"/>
        <end position="36"/>
    </location>
</feature>
<organism evidence="2 3">
    <name type="scientific">Pseudomonas luteola</name>
    <dbReference type="NCBI Taxonomy" id="47886"/>
    <lineage>
        <taxon>Bacteria</taxon>
        <taxon>Pseudomonadati</taxon>
        <taxon>Pseudomonadota</taxon>
        <taxon>Gammaproteobacteria</taxon>
        <taxon>Pseudomonadales</taxon>
        <taxon>Pseudomonadaceae</taxon>
        <taxon>Pseudomonas</taxon>
    </lineage>
</organism>
<dbReference type="Pfam" id="PF04214">
    <property type="entry name" value="DUF411"/>
    <property type="match status" value="1"/>
</dbReference>
<dbReference type="Proteomes" id="UP000626180">
    <property type="component" value="Unassembled WGS sequence"/>
</dbReference>
<keyword evidence="1" id="KW-0732">Signal</keyword>
<proteinExistence type="predicted"/>
<dbReference type="SUPFAM" id="SSF52833">
    <property type="entry name" value="Thioredoxin-like"/>
    <property type="match status" value="1"/>
</dbReference>
<feature type="chain" id="PRO_5047328437" evidence="1">
    <location>
        <begin position="37"/>
        <end position="163"/>
    </location>
</feature>
<protein>
    <submittedName>
        <fullName evidence="2">DUF411 domain-containing protein</fullName>
    </submittedName>
</protein>
<name>A0ABS0FTY7_PSELU</name>
<dbReference type="RefSeq" id="WP_083397974.1">
    <property type="nucleotide sequence ID" value="NZ_JADMCD010000024.1"/>
</dbReference>
<reference evidence="2 3" key="1">
    <citation type="submission" date="2020-10" db="EMBL/GenBank/DDBJ databases">
        <title>Genome sequences of Pseudomonas isolates.</title>
        <authorList>
            <person name="Wessels L."/>
            <person name="Reich F."/>
            <person name="Hammerl J."/>
        </authorList>
    </citation>
    <scope>NUCLEOTIDE SEQUENCE [LARGE SCALE GENOMIC DNA]</scope>
    <source>
        <strain evidence="2 3">20-MO00624-0</strain>
    </source>
</reference>
<sequence length="163" mass="17891">MKINRSSIMKNTRVRLANLMLVASIALPLFQSFSHAEEQLSIDVYRDANCGCCKNWVKHMQANGFEVHDHVETNMSAVKERLGVTPHLASCHTAVVNGKFAEGHVPAEQVKELAKRSDLAGMAVPGMVVGSPGMEYGDQQQPYQVLGLTKQGAEQIVAQYPQK</sequence>
<dbReference type="InterPro" id="IPR036249">
    <property type="entry name" value="Thioredoxin-like_sf"/>
</dbReference>
<gene>
    <name evidence="2" type="ORF">IRZ65_24550</name>
</gene>